<dbReference type="InterPro" id="IPR036397">
    <property type="entry name" value="RNaseH_sf"/>
</dbReference>
<dbReference type="SUPFAM" id="SSF53098">
    <property type="entry name" value="Ribonuclease H-like"/>
    <property type="match status" value="1"/>
</dbReference>
<organism evidence="1 2">
    <name type="scientific">Stylophora pistillata</name>
    <name type="common">Smooth cauliflower coral</name>
    <dbReference type="NCBI Taxonomy" id="50429"/>
    <lineage>
        <taxon>Eukaryota</taxon>
        <taxon>Metazoa</taxon>
        <taxon>Cnidaria</taxon>
        <taxon>Anthozoa</taxon>
        <taxon>Hexacorallia</taxon>
        <taxon>Scleractinia</taxon>
        <taxon>Astrocoeniina</taxon>
        <taxon>Pocilloporidae</taxon>
        <taxon>Stylophora</taxon>
    </lineage>
</organism>
<reference evidence="2" key="1">
    <citation type="journal article" date="2017" name="bioRxiv">
        <title>Comparative analysis of the genomes of Stylophora pistillata and Acropora digitifera provides evidence for extensive differences between species of corals.</title>
        <authorList>
            <person name="Voolstra C.R."/>
            <person name="Li Y."/>
            <person name="Liew Y.J."/>
            <person name="Baumgarten S."/>
            <person name="Zoccola D."/>
            <person name="Flot J.-F."/>
            <person name="Tambutte S."/>
            <person name="Allemand D."/>
            <person name="Aranda M."/>
        </authorList>
    </citation>
    <scope>NUCLEOTIDE SEQUENCE [LARGE SCALE GENOMIC DNA]</scope>
</reference>
<dbReference type="GO" id="GO:0003676">
    <property type="term" value="F:nucleic acid binding"/>
    <property type="evidence" value="ECO:0007669"/>
    <property type="project" value="InterPro"/>
</dbReference>
<sequence length="700" mass="80738">MALHRNQGLCASWIRCGICCQEFKPNKKEPHRCYWSECRNCKEDVDLRTHQCFIQHVNPNEDKPKKKSKSILKRQRKNNLDVSEYFEPPLKVWADFEAMLHEDGTYMPILIVAETSESDEVFELNGPECTGDFLAFMDELAYGPPQENRNWDDFREVIGIFHNLKGYDAVFLQEQMVKENRRFEFLIPNGTKNLCMKVGKIVFKDSMCFLHMASASFSTAEFYDPDGISVKEKAEFEAWYAEENSKNLPFELIKELIAYCRSDVALLKAGCLKFIDEFQAIAKFDPMEKCVTIAQACNRYCRECVMAPDSIAIEPENGWEGATPNHQHVALEWLTWTERRLGTRIQHARQGGEYSTPHGSRVYTVDGYDAETRTIYEFHGCLFYGCRECFPKRNQVAFSSTVLTVEALRRQTAQKTATFQRLGYTVVEMWRCRWEKQKKADPDLRNFIQSLTFTAPLQPREAFFGGRTGATTLYHRIDPTQGEQIRYVDVTSEYPWVNKYGEYPIGHPTMYLEPADQDPYAYYGVMKVSILPPTHLFNPVLPHPALLDLLDDPLQQVQEVRILSPELVEVVAKRDDQDPEKGRAINVFIAAFTTCQARLKLYQFLEILQDRVLYYDTDSVVYKWKPGESEIALGDYLADMTNELDEGDNNVEFISAGAKNYGYLTAHGKCCVKVKGFSLNVRGMVQLNYEIMKQNILDEI</sequence>
<dbReference type="Gene3D" id="3.90.1600.10">
    <property type="entry name" value="Palm domain of DNA polymerase"/>
    <property type="match status" value="1"/>
</dbReference>
<dbReference type="EMBL" id="LSMT01000846">
    <property type="protein sequence ID" value="PFX14055.1"/>
    <property type="molecule type" value="Genomic_DNA"/>
</dbReference>
<dbReference type="PANTHER" id="PTHR33568">
    <property type="entry name" value="DNA POLYMERASE"/>
    <property type="match status" value="1"/>
</dbReference>
<dbReference type="InterPro" id="IPR012337">
    <property type="entry name" value="RNaseH-like_sf"/>
</dbReference>
<dbReference type="Proteomes" id="UP000225706">
    <property type="component" value="Unassembled WGS sequence"/>
</dbReference>
<evidence type="ECO:0000313" key="1">
    <source>
        <dbReference type="EMBL" id="PFX14055.1"/>
    </source>
</evidence>
<dbReference type="GO" id="GO:0006259">
    <property type="term" value="P:DNA metabolic process"/>
    <property type="evidence" value="ECO:0007669"/>
    <property type="project" value="UniProtKB-ARBA"/>
</dbReference>
<dbReference type="Gene3D" id="3.40.960.10">
    <property type="entry name" value="VSR Endonuclease"/>
    <property type="match status" value="1"/>
</dbReference>
<comment type="caution">
    <text evidence="1">The sequence shown here is derived from an EMBL/GenBank/DDBJ whole genome shotgun (WGS) entry which is preliminary data.</text>
</comment>
<dbReference type="OrthoDB" id="6119432at2759"/>
<dbReference type="Gene3D" id="3.30.420.10">
    <property type="entry name" value="Ribonuclease H-like superfamily/Ribonuclease H"/>
    <property type="match status" value="1"/>
</dbReference>
<dbReference type="InterPro" id="IPR023211">
    <property type="entry name" value="DNA_pol_palm_dom_sf"/>
</dbReference>
<dbReference type="STRING" id="50429.A0A2B4RCN0"/>
<proteinExistence type="predicted"/>
<evidence type="ECO:0000313" key="2">
    <source>
        <dbReference type="Proteomes" id="UP000225706"/>
    </source>
</evidence>
<dbReference type="AlphaFoldDB" id="A0A2B4RCN0"/>
<dbReference type="InterPro" id="IPR043502">
    <property type="entry name" value="DNA/RNA_pol_sf"/>
</dbReference>
<accession>A0A2B4RCN0</accession>
<keyword evidence="2" id="KW-1185">Reference proteome</keyword>
<name>A0A2B4RCN0_STYPI</name>
<dbReference type="PANTHER" id="PTHR33568:SF3">
    <property type="entry name" value="DNA-DIRECTED DNA POLYMERASE"/>
    <property type="match status" value="1"/>
</dbReference>
<gene>
    <name evidence="1" type="ORF">AWC38_SpisGene21823</name>
</gene>
<dbReference type="SUPFAM" id="SSF56672">
    <property type="entry name" value="DNA/RNA polymerases"/>
    <property type="match status" value="1"/>
</dbReference>
<protein>
    <submittedName>
        <fullName evidence="1">Uncharacterized protein</fullName>
    </submittedName>
</protein>